<keyword evidence="2" id="KW-1185">Reference proteome</keyword>
<name>A0AAV7RNS9_PLEWA</name>
<dbReference type="AlphaFoldDB" id="A0AAV7RNS9"/>
<comment type="caution">
    <text evidence="1">The sequence shown here is derived from an EMBL/GenBank/DDBJ whole genome shotgun (WGS) entry which is preliminary data.</text>
</comment>
<reference evidence="1" key="1">
    <citation type="journal article" date="2022" name="bioRxiv">
        <title>Sequencing and chromosome-scale assembly of the giantPleurodeles waltlgenome.</title>
        <authorList>
            <person name="Brown T."/>
            <person name="Elewa A."/>
            <person name="Iarovenko S."/>
            <person name="Subramanian E."/>
            <person name="Araus A.J."/>
            <person name="Petzold A."/>
            <person name="Susuki M."/>
            <person name="Suzuki K.-i.T."/>
            <person name="Hayashi T."/>
            <person name="Toyoda A."/>
            <person name="Oliveira C."/>
            <person name="Osipova E."/>
            <person name="Leigh N.D."/>
            <person name="Simon A."/>
            <person name="Yun M.H."/>
        </authorList>
    </citation>
    <scope>NUCLEOTIDE SEQUENCE</scope>
    <source>
        <strain evidence="1">20211129_DDA</strain>
        <tissue evidence="1">Liver</tissue>
    </source>
</reference>
<accession>A0AAV7RNS9</accession>
<protein>
    <submittedName>
        <fullName evidence="1">Uncharacterized protein</fullName>
    </submittedName>
</protein>
<evidence type="ECO:0000313" key="2">
    <source>
        <dbReference type="Proteomes" id="UP001066276"/>
    </source>
</evidence>
<sequence>MHSQRTTPALFSLRLEHSTKDKPLWSQRTTPALFSLRLEQSTKDKPLCGTTPALFSLRLEQSTKDKPLWVRAPTVKNIILIETVIILLGGSLTHVEKGPLCGHLKTYFKILRLCSPKEQHLLFFHSVFCGS</sequence>
<proteinExistence type="predicted"/>
<organism evidence="1 2">
    <name type="scientific">Pleurodeles waltl</name>
    <name type="common">Iberian ribbed newt</name>
    <dbReference type="NCBI Taxonomy" id="8319"/>
    <lineage>
        <taxon>Eukaryota</taxon>
        <taxon>Metazoa</taxon>
        <taxon>Chordata</taxon>
        <taxon>Craniata</taxon>
        <taxon>Vertebrata</taxon>
        <taxon>Euteleostomi</taxon>
        <taxon>Amphibia</taxon>
        <taxon>Batrachia</taxon>
        <taxon>Caudata</taxon>
        <taxon>Salamandroidea</taxon>
        <taxon>Salamandridae</taxon>
        <taxon>Pleurodelinae</taxon>
        <taxon>Pleurodeles</taxon>
    </lineage>
</organism>
<dbReference type="Proteomes" id="UP001066276">
    <property type="component" value="Chromosome 5"/>
</dbReference>
<gene>
    <name evidence="1" type="ORF">NDU88_005270</name>
</gene>
<dbReference type="EMBL" id="JANPWB010000009">
    <property type="protein sequence ID" value="KAJ1152495.1"/>
    <property type="molecule type" value="Genomic_DNA"/>
</dbReference>
<evidence type="ECO:0000313" key="1">
    <source>
        <dbReference type="EMBL" id="KAJ1152495.1"/>
    </source>
</evidence>